<proteinExistence type="predicted"/>
<dbReference type="SUPFAM" id="SSF51735">
    <property type="entry name" value="NAD(P)-binding Rossmann-fold domains"/>
    <property type="match status" value="1"/>
</dbReference>
<reference evidence="2 3" key="1">
    <citation type="submission" date="2024-08" db="EMBL/GenBank/DDBJ databases">
        <title>Clostridium lapicellarii sp. nov., and Clostridium renhuaiense sp. nov., two species isolated from the mud in a fermentation cellar used for producing sauce-flavour Chinese liquors.</title>
        <authorList>
            <person name="Yang F."/>
            <person name="Wang H."/>
            <person name="Chen L.Q."/>
            <person name="Zhou N."/>
            <person name="Lu J.J."/>
            <person name="Pu X.X."/>
            <person name="Wan B."/>
            <person name="Wang L."/>
            <person name="Liu S.J."/>
        </authorList>
    </citation>
    <scope>NUCLEOTIDE SEQUENCE [LARGE SCALE GENOMIC DNA]</scope>
    <source>
        <strain evidence="2 3">MT-5</strain>
    </source>
</reference>
<accession>A0ABV4BSG7</accession>
<evidence type="ECO:0000313" key="2">
    <source>
        <dbReference type="EMBL" id="MEY8001731.1"/>
    </source>
</evidence>
<comment type="caution">
    <text evidence="2">The sequence shown here is derived from an EMBL/GenBank/DDBJ whole genome shotgun (WGS) entry which is preliminary data.</text>
</comment>
<feature type="domain" description="D-isomer specific 2-hydroxyacid dehydrogenase NAD-binding" evidence="1">
    <location>
        <begin position="1"/>
        <end position="49"/>
    </location>
</feature>
<keyword evidence="3" id="KW-1185">Reference proteome</keyword>
<dbReference type="Proteomes" id="UP001564657">
    <property type="component" value="Unassembled WGS sequence"/>
</dbReference>
<organism evidence="2 3">
    <name type="scientific">Clostridium moutaii</name>
    <dbReference type="NCBI Taxonomy" id="3240932"/>
    <lineage>
        <taxon>Bacteria</taxon>
        <taxon>Bacillati</taxon>
        <taxon>Bacillota</taxon>
        <taxon>Clostridia</taxon>
        <taxon>Eubacteriales</taxon>
        <taxon>Clostridiaceae</taxon>
        <taxon>Clostridium</taxon>
    </lineage>
</organism>
<evidence type="ECO:0000259" key="1">
    <source>
        <dbReference type="Pfam" id="PF02826"/>
    </source>
</evidence>
<name>A0ABV4BSG7_9CLOT</name>
<gene>
    <name evidence="2" type="ORF">AB8U03_16310</name>
</gene>
<protein>
    <submittedName>
        <fullName evidence="2">NAD(P)-dependent oxidoreductase</fullName>
    </submittedName>
</protein>
<dbReference type="InterPro" id="IPR006140">
    <property type="entry name" value="D-isomer_DH_NAD-bd"/>
</dbReference>
<dbReference type="InterPro" id="IPR036291">
    <property type="entry name" value="NAD(P)-bd_dom_sf"/>
</dbReference>
<evidence type="ECO:0000313" key="3">
    <source>
        <dbReference type="Proteomes" id="UP001564657"/>
    </source>
</evidence>
<dbReference type="EMBL" id="JBGEWD010000023">
    <property type="protein sequence ID" value="MEY8001731.1"/>
    <property type="molecule type" value="Genomic_DNA"/>
</dbReference>
<sequence>MKNISYLINALHWEIVVEEDLYRALKEKIILGDAFDVFSVKFLKSDSLFKTA</sequence>
<dbReference type="Pfam" id="PF02826">
    <property type="entry name" value="2-Hacid_dh_C"/>
    <property type="match status" value="1"/>
</dbReference>
<dbReference type="Gene3D" id="3.40.50.720">
    <property type="entry name" value="NAD(P)-binding Rossmann-like Domain"/>
    <property type="match status" value="1"/>
</dbReference>